<feature type="region of interest" description="Disordered" evidence="1">
    <location>
        <begin position="22"/>
        <end position="60"/>
    </location>
</feature>
<dbReference type="InterPro" id="IPR011465">
    <property type="entry name" value="DUF1571"/>
</dbReference>
<gene>
    <name evidence="2" type="ORF">Pan216_36530</name>
</gene>
<dbReference type="Pfam" id="PF07608">
    <property type="entry name" value="DUF1571"/>
    <property type="match status" value="1"/>
</dbReference>
<feature type="region of interest" description="Disordered" evidence="1">
    <location>
        <begin position="80"/>
        <end position="113"/>
    </location>
</feature>
<evidence type="ECO:0000313" key="2">
    <source>
        <dbReference type="EMBL" id="QDU62783.1"/>
    </source>
</evidence>
<proteinExistence type="predicted"/>
<protein>
    <submittedName>
        <fullName evidence="2">Uncharacterized protein</fullName>
    </submittedName>
</protein>
<dbReference type="AlphaFoldDB" id="A0A518B756"/>
<keyword evidence="3" id="KW-1185">Reference proteome</keyword>
<sequence>MSLRSSAIFTGILLASIALPGCSQTKQSRRSASRHRPAVATRPPQNPQPPQTPPIKVGEERPALVATEVTPLTMPSAKAAVAQEKKSPQTITTSEVNQPSVVTPVKSTEPTGPEWNLAQAKRVTARAVEFAQKHPKYTCRVTRQERVRGRLQPREVMVMNLRQEPRSVHFRWLNDENEGRQCVWVDGQREGQLIVLGGRGDFIFRGRRMTLDPNGIMARGRSRYSITESGMDIMIGRLQEKIDALDQGNETLGRVEYVGPASIKEWPNPLQQVNHLIPPGVEPGFDHGGVRKYYCDLETGQVVLVEAVDSGGKLVEYFRIDRFVENPTLSDEDFNPDQIWPETS</sequence>
<reference evidence="2 3" key="1">
    <citation type="submission" date="2019-02" db="EMBL/GenBank/DDBJ databases">
        <title>Deep-cultivation of Planctomycetes and their phenomic and genomic characterization uncovers novel biology.</title>
        <authorList>
            <person name="Wiegand S."/>
            <person name="Jogler M."/>
            <person name="Boedeker C."/>
            <person name="Pinto D."/>
            <person name="Vollmers J."/>
            <person name="Rivas-Marin E."/>
            <person name="Kohn T."/>
            <person name="Peeters S.H."/>
            <person name="Heuer A."/>
            <person name="Rast P."/>
            <person name="Oberbeckmann S."/>
            <person name="Bunk B."/>
            <person name="Jeske O."/>
            <person name="Meyerdierks A."/>
            <person name="Storesund J.E."/>
            <person name="Kallscheuer N."/>
            <person name="Luecker S."/>
            <person name="Lage O.M."/>
            <person name="Pohl T."/>
            <person name="Merkel B.J."/>
            <person name="Hornburger P."/>
            <person name="Mueller R.-W."/>
            <person name="Bruemmer F."/>
            <person name="Labrenz M."/>
            <person name="Spormann A.M."/>
            <person name="Op den Camp H."/>
            <person name="Overmann J."/>
            <person name="Amann R."/>
            <person name="Jetten M.S.M."/>
            <person name="Mascher T."/>
            <person name="Medema M.H."/>
            <person name="Devos D.P."/>
            <person name="Kaster A.-K."/>
            <person name="Ovreas L."/>
            <person name="Rohde M."/>
            <person name="Galperin M.Y."/>
            <person name="Jogler C."/>
        </authorList>
    </citation>
    <scope>NUCLEOTIDE SEQUENCE [LARGE SCALE GENOMIC DNA]</scope>
    <source>
        <strain evidence="2 3">Pan216</strain>
    </source>
</reference>
<name>A0A518B756_9BACT</name>
<evidence type="ECO:0000256" key="1">
    <source>
        <dbReference type="SAM" id="MobiDB-lite"/>
    </source>
</evidence>
<dbReference type="Proteomes" id="UP000317093">
    <property type="component" value="Chromosome"/>
</dbReference>
<feature type="compositionally biased region" description="Polar residues" evidence="1">
    <location>
        <begin position="88"/>
        <end position="110"/>
    </location>
</feature>
<feature type="compositionally biased region" description="Pro residues" evidence="1">
    <location>
        <begin position="44"/>
        <end position="53"/>
    </location>
</feature>
<dbReference type="KEGG" id="knv:Pan216_36530"/>
<dbReference type="EMBL" id="CP036279">
    <property type="protein sequence ID" value="QDU62783.1"/>
    <property type="molecule type" value="Genomic_DNA"/>
</dbReference>
<accession>A0A518B756</accession>
<organism evidence="2 3">
    <name type="scientific">Kolteria novifilia</name>
    <dbReference type="NCBI Taxonomy" id="2527975"/>
    <lineage>
        <taxon>Bacteria</taxon>
        <taxon>Pseudomonadati</taxon>
        <taxon>Planctomycetota</taxon>
        <taxon>Planctomycetia</taxon>
        <taxon>Kolteriales</taxon>
        <taxon>Kolteriaceae</taxon>
        <taxon>Kolteria</taxon>
    </lineage>
</organism>
<feature type="compositionally biased region" description="Basic residues" evidence="1">
    <location>
        <begin position="27"/>
        <end position="37"/>
    </location>
</feature>
<evidence type="ECO:0000313" key="3">
    <source>
        <dbReference type="Proteomes" id="UP000317093"/>
    </source>
</evidence>